<keyword evidence="1" id="KW-1185">Reference proteome</keyword>
<sequence>MKNIKHNFNREQAMAGPDWFRNSLKRNPDISLRKSEATSVNRVSAFNKREVSNFFANLEQIQNKYHFGPDRMYNVNETGCSTTPKEVSKRLAPKGIKQFGSICSWERGKNITVMCAVNATGSFVPPLFIFPKE</sequence>
<protein>
    <submittedName>
        <fullName evidence="2">Uncharacterized protein LOC115891238</fullName>
    </submittedName>
</protein>
<evidence type="ECO:0000313" key="2">
    <source>
        <dbReference type="RefSeq" id="XP_030767528.1"/>
    </source>
</evidence>
<dbReference type="KEGG" id="soy:115891238"/>
<dbReference type="InParanoid" id="A0A6J2YTV0"/>
<dbReference type="Proteomes" id="UP000504635">
    <property type="component" value="Unplaced"/>
</dbReference>
<gene>
    <name evidence="2" type="primary">LOC115891238</name>
</gene>
<organism evidence="1 2">
    <name type="scientific">Sitophilus oryzae</name>
    <name type="common">Rice weevil</name>
    <name type="synonym">Curculio oryzae</name>
    <dbReference type="NCBI Taxonomy" id="7048"/>
    <lineage>
        <taxon>Eukaryota</taxon>
        <taxon>Metazoa</taxon>
        <taxon>Ecdysozoa</taxon>
        <taxon>Arthropoda</taxon>
        <taxon>Hexapoda</taxon>
        <taxon>Insecta</taxon>
        <taxon>Pterygota</taxon>
        <taxon>Neoptera</taxon>
        <taxon>Endopterygota</taxon>
        <taxon>Coleoptera</taxon>
        <taxon>Polyphaga</taxon>
        <taxon>Cucujiformia</taxon>
        <taxon>Curculionidae</taxon>
        <taxon>Dryophthorinae</taxon>
        <taxon>Sitophilus</taxon>
    </lineage>
</organism>
<reference evidence="2" key="1">
    <citation type="submission" date="2025-08" db="UniProtKB">
        <authorList>
            <consortium name="RefSeq"/>
        </authorList>
    </citation>
    <scope>IDENTIFICATION</scope>
    <source>
        <tissue evidence="2">Gonads</tissue>
    </source>
</reference>
<name>A0A6J2YTV0_SITOR</name>
<dbReference type="GeneID" id="115891238"/>
<dbReference type="OrthoDB" id="8191755at2759"/>
<dbReference type="RefSeq" id="XP_030767528.1">
    <property type="nucleotide sequence ID" value="XM_030911668.1"/>
</dbReference>
<proteinExistence type="predicted"/>
<dbReference type="AlphaFoldDB" id="A0A6J2YTV0"/>
<accession>A0A6J2YTV0</accession>
<evidence type="ECO:0000313" key="1">
    <source>
        <dbReference type="Proteomes" id="UP000504635"/>
    </source>
</evidence>